<dbReference type="PRINTS" id="PR00452">
    <property type="entry name" value="SH3DOMAIN"/>
</dbReference>
<feature type="domain" description="SH3" evidence="3">
    <location>
        <begin position="321"/>
        <end position="376"/>
    </location>
</feature>
<evidence type="ECO:0000256" key="2">
    <source>
        <dbReference type="PROSITE-ProRule" id="PRU00192"/>
    </source>
</evidence>
<dbReference type="GO" id="GO:0030041">
    <property type="term" value="P:actin filament polymerization"/>
    <property type="evidence" value="ECO:0007669"/>
    <property type="project" value="TreeGrafter"/>
</dbReference>
<dbReference type="Pfam" id="PF00611">
    <property type="entry name" value="FCH"/>
    <property type="match status" value="1"/>
</dbReference>
<evidence type="ECO:0000313" key="5">
    <source>
        <dbReference type="Proteomes" id="UP000264820"/>
    </source>
</evidence>
<dbReference type="InterPro" id="IPR001452">
    <property type="entry name" value="SH3_domain"/>
</dbReference>
<dbReference type="GO" id="GO:0051015">
    <property type="term" value="F:actin filament binding"/>
    <property type="evidence" value="ECO:0007669"/>
    <property type="project" value="TreeGrafter"/>
</dbReference>
<dbReference type="STRING" id="109280.ENSHCOP00000027102"/>
<dbReference type="InterPro" id="IPR036028">
    <property type="entry name" value="SH3-like_dom_sf"/>
</dbReference>
<proteinExistence type="predicted"/>
<keyword evidence="5" id="KW-1185">Reference proteome</keyword>
<dbReference type="InterPro" id="IPR001060">
    <property type="entry name" value="FCH_dom"/>
</dbReference>
<name>A0A3Q3E8D7_HIPCM</name>
<evidence type="ECO:0000256" key="1">
    <source>
        <dbReference type="ARBA" id="ARBA00022443"/>
    </source>
</evidence>
<dbReference type="Ensembl" id="ENSHCOT00000022929.1">
    <property type="protein sequence ID" value="ENSHCOP00000027102.1"/>
    <property type="gene ID" value="ENSHCOG00000018678.1"/>
</dbReference>
<dbReference type="PRINTS" id="PR00499">
    <property type="entry name" value="P67PHOX"/>
</dbReference>
<dbReference type="Gene3D" id="1.20.1270.60">
    <property type="entry name" value="Arfaptin homology (AH) domain/BAR domain"/>
    <property type="match status" value="2"/>
</dbReference>
<dbReference type="InterPro" id="IPR027267">
    <property type="entry name" value="AH/BAR_dom_sf"/>
</dbReference>
<accession>A0A3Q3E8D7</accession>
<keyword evidence="1 2" id="KW-0728">SH3 domain</keyword>
<dbReference type="SMART" id="SM00055">
    <property type="entry name" value="FCH"/>
    <property type="match status" value="1"/>
</dbReference>
<organism evidence="4 5">
    <name type="scientific">Hippocampus comes</name>
    <name type="common">Tiger tail seahorse</name>
    <dbReference type="NCBI Taxonomy" id="109280"/>
    <lineage>
        <taxon>Eukaryota</taxon>
        <taxon>Metazoa</taxon>
        <taxon>Chordata</taxon>
        <taxon>Craniata</taxon>
        <taxon>Vertebrata</taxon>
        <taxon>Euteleostomi</taxon>
        <taxon>Actinopterygii</taxon>
        <taxon>Neopterygii</taxon>
        <taxon>Teleostei</taxon>
        <taxon>Neoteleostei</taxon>
        <taxon>Acanthomorphata</taxon>
        <taxon>Syngnathiaria</taxon>
        <taxon>Syngnathiformes</taxon>
        <taxon>Syngnathoidei</taxon>
        <taxon>Syngnathidae</taxon>
        <taxon>Hippocampus</taxon>
    </lineage>
</organism>
<dbReference type="SMART" id="SM00326">
    <property type="entry name" value="SH3"/>
    <property type="match status" value="1"/>
</dbReference>
<dbReference type="PANTHER" id="PTHR23065">
    <property type="entry name" value="PROLINE-SERINE-THREONINE PHOSPHATASE INTERACTING PROTEIN 1"/>
    <property type="match status" value="1"/>
</dbReference>
<dbReference type="PROSITE" id="PS50002">
    <property type="entry name" value="SH3"/>
    <property type="match status" value="1"/>
</dbReference>
<dbReference type="Pfam" id="PF00018">
    <property type="entry name" value="SH3_1"/>
    <property type="match status" value="1"/>
</dbReference>
<reference evidence="4" key="2">
    <citation type="submission" date="2025-09" db="UniProtKB">
        <authorList>
            <consortium name="Ensembl"/>
        </authorList>
    </citation>
    <scope>IDENTIFICATION</scope>
</reference>
<dbReference type="GeneTree" id="ENSGT00940000156932"/>
<evidence type="ECO:0000259" key="3">
    <source>
        <dbReference type="PROSITE" id="PS50002"/>
    </source>
</evidence>
<protein>
    <submittedName>
        <fullName evidence="4">Proline-serine-threonine phosphatase interacting protein 1b</fullName>
    </submittedName>
</protein>
<dbReference type="GO" id="GO:0005884">
    <property type="term" value="C:actin filament"/>
    <property type="evidence" value="ECO:0007669"/>
    <property type="project" value="TreeGrafter"/>
</dbReference>
<dbReference type="GO" id="GO:0005737">
    <property type="term" value="C:cytoplasm"/>
    <property type="evidence" value="ECO:0007669"/>
    <property type="project" value="TreeGrafter"/>
</dbReference>
<evidence type="ECO:0000313" key="4">
    <source>
        <dbReference type="Ensembl" id="ENSHCOP00000027102.1"/>
    </source>
</evidence>
<dbReference type="SUPFAM" id="SSF50044">
    <property type="entry name" value="SH3-domain"/>
    <property type="match status" value="1"/>
</dbReference>
<dbReference type="AlphaFoldDB" id="A0A3Q3E8D7"/>
<dbReference type="Proteomes" id="UP000264820">
    <property type="component" value="Unplaced"/>
</dbReference>
<dbReference type="Gene3D" id="2.30.30.40">
    <property type="entry name" value="SH3 Domains"/>
    <property type="match status" value="1"/>
</dbReference>
<dbReference type="PANTHER" id="PTHR23065:SF51">
    <property type="entry name" value="PROLINE-SERINE-THREONINE PHOSPHATASE-INTERACTING PROTEIN 1"/>
    <property type="match status" value="1"/>
</dbReference>
<dbReference type="SUPFAM" id="SSF103657">
    <property type="entry name" value="BAR/IMD domain-like"/>
    <property type="match status" value="1"/>
</dbReference>
<reference evidence="4" key="1">
    <citation type="submission" date="2025-08" db="UniProtKB">
        <authorList>
            <consortium name="Ensembl"/>
        </authorList>
    </citation>
    <scope>IDENTIFICATION</scope>
</reference>
<dbReference type="GO" id="GO:0005886">
    <property type="term" value="C:plasma membrane"/>
    <property type="evidence" value="ECO:0007669"/>
    <property type="project" value="TreeGrafter"/>
</dbReference>
<sequence>TMTRLMFRDAFWGSDFTCHAGYEALVQRLRDGRQMCKDVEELLKMRASAEEKYGRELMTIARKAGGHAEIRTRKSIYYQNTMENMGNFHIQLSEAMKEEVKKVEAFRERQKEQRKKVRGQILRGISDNIPREGSSFPSRCFFPPSSKASWRKCRRERCQKLYLTNIDQLESIRQDWEETHRSTCEVFQQMEADRISLLRCTLWDHCNHISMQCVKDDEFFEEVRKHLEHCDITTDNNCFIEMKRTGWHPPGDFLPCTVDTDKKNIYTHIHPIENSKSKTNLTCIRTSNPLLESGTKINVDSRPSVLPSSEEGQSCAVYTLNIPVIMLVVRSIQVEDELTVQRGDVVQVLERGDDGWWTVERNGQEGIVPGNYLGKL</sequence>